<dbReference type="EMBL" id="CAFZ01000524">
    <property type="protein sequence ID" value="CCA75803.1"/>
    <property type="molecule type" value="Genomic_DNA"/>
</dbReference>
<keyword evidence="2" id="KW-0732">Signal</keyword>
<keyword evidence="4" id="KW-1185">Reference proteome</keyword>
<gene>
    <name evidence="3" type="ORF">PIIN_09791</name>
</gene>
<proteinExistence type="predicted"/>
<reference evidence="3 4" key="1">
    <citation type="journal article" date="2011" name="PLoS Pathog.">
        <title>Endophytic Life Strategies Decoded by Genome and Transcriptome Analyses of the Mutualistic Root Symbiont Piriformospora indica.</title>
        <authorList>
            <person name="Zuccaro A."/>
            <person name="Lahrmann U."/>
            <person name="Guldener U."/>
            <person name="Langen G."/>
            <person name="Pfiffi S."/>
            <person name="Biedenkopf D."/>
            <person name="Wong P."/>
            <person name="Samans B."/>
            <person name="Grimm C."/>
            <person name="Basiewicz M."/>
            <person name="Murat C."/>
            <person name="Martin F."/>
            <person name="Kogel K.H."/>
        </authorList>
    </citation>
    <scope>NUCLEOTIDE SEQUENCE [LARGE SCALE GENOMIC DNA]</scope>
    <source>
        <strain evidence="3 4">DSM 11827</strain>
    </source>
</reference>
<evidence type="ECO:0000256" key="1">
    <source>
        <dbReference type="SAM" id="MobiDB-lite"/>
    </source>
</evidence>
<organism evidence="3 4">
    <name type="scientific">Serendipita indica (strain DSM 11827)</name>
    <name type="common">Root endophyte fungus</name>
    <name type="synonym">Piriformospora indica</name>
    <dbReference type="NCBI Taxonomy" id="1109443"/>
    <lineage>
        <taxon>Eukaryota</taxon>
        <taxon>Fungi</taxon>
        <taxon>Dikarya</taxon>
        <taxon>Basidiomycota</taxon>
        <taxon>Agaricomycotina</taxon>
        <taxon>Agaricomycetes</taxon>
        <taxon>Sebacinales</taxon>
        <taxon>Serendipitaceae</taxon>
        <taxon>Serendipita</taxon>
    </lineage>
</organism>
<feature type="region of interest" description="Disordered" evidence="1">
    <location>
        <begin position="83"/>
        <end position="105"/>
    </location>
</feature>
<feature type="signal peptide" evidence="2">
    <location>
        <begin position="1"/>
        <end position="18"/>
    </location>
</feature>
<feature type="chain" id="PRO_5003468982" description="Secreted protein" evidence="2">
    <location>
        <begin position="19"/>
        <end position="105"/>
    </location>
</feature>
<dbReference type="InParanoid" id="G4TWW0"/>
<comment type="caution">
    <text evidence="3">The sequence shown here is derived from an EMBL/GenBank/DDBJ whole genome shotgun (WGS) entry which is preliminary data.</text>
</comment>
<name>G4TWW0_SERID</name>
<protein>
    <recommendedName>
        <fullName evidence="5">Secreted protein</fullName>
    </recommendedName>
</protein>
<evidence type="ECO:0000313" key="4">
    <source>
        <dbReference type="Proteomes" id="UP000007148"/>
    </source>
</evidence>
<evidence type="ECO:0000256" key="2">
    <source>
        <dbReference type="SAM" id="SignalP"/>
    </source>
</evidence>
<evidence type="ECO:0008006" key="5">
    <source>
        <dbReference type="Google" id="ProtNLM"/>
    </source>
</evidence>
<dbReference type="AlphaFoldDB" id="G4TWW0"/>
<dbReference type="HOGENOM" id="CLU_2237640_0_0_1"/>
<evidence type="ECO:0000313" key="3">
    <source>
        <dbReference type="EMBL" id="CCA75803.1"/>
    </source>
</evidence>
<accession>G4TWW0</accession>
<sequence length="105" mass="11582">MTPNLLLSLASTSTLTFAVERNTVITKLTRNMDLTHFGYFYCPNRLSLLCIPESIGGQERAYTSGCSSCALNWDYRVSLLQPGSRPTTTRRELSCLEGAPTSASR</sequence>
<dbReference type="Proteomes" id="UP000007148">
    <property type="component" value="Unassembled WGS sequence"/>
</dbReference>